<comment type="subcellular location">
    <subcellularLocation>
        <location evidence="2">Cell membrane</location>
    </subcellularLocation>
    <subcellularLocation>
        <location evidence="1">Membrane</location>
        <topology evidence="1">Single-pass membrane protein</topology>
    </subcellularLocation>
</comment>
<dbReference type="RefSeq" id="WP_015693614.1">
    <property type="nucleotide sequence ID" value="NC_016940.1"/>
</dbReference>
<dbReference type="KEGG" id="sgn:SGRA_3292"/>
<keyword evidence="5 7" id="KW-0472">Membrane</keyword>
<evidence type="ECO:0000256" key="1">
    <source>
        <dbReference type="ARBA" id="ARBA00004167"/>
    </source>
</evidence>
<feature type="coiled-coil region" evidence="6">
    <location>
        <begin position="342"/>
        <end position="449"/>
    </location>
</feature>
<evidence type="ECO:0000256" key="4">
    <source>
        <dbReference type="ARBA" id="ARBA00022475"/>
    </source>
</evidence>
<evidence type="ECO:0000256" key="6">
    <source>
        <dbReference type="SAM" id="Coils"/>
    </source>
</evidence>
<reference evidence="9 10" key="1">
    <citation type="journal article" date="2012" name="Stand. Genomic Sci.">
        <title>Complete genome sequencing and analysis of Saprospira grandis str. Lewin, a predatory marine bacterium.</title>
        <authorList>
            <person name="Saw J.H."/>
            <person name="Yuryev A."/>
            <person name="Kanbe M."/>
            <person name="Hou S."/>
            <person name="Young A.G."/>
            <person name="Aizawa S."/>
            <person name="Alam M."/>
        </authorList>
    </citation>
    <scope>NUCLEOTIDE SEQUENCE [LARGE SCALE GENOMIC DNA]</scope>
    <source>
        <strain evidence="9 10">Lewin</strain>
    </source>
</reference>
<evidence type="ECO:0000256" key="7">
    <source>
        <dbReference type="SAM" id="Phobius"/>
    </source>
</evidence>
<keyword evidence="4" id="KW-1003">Cell membrane</keyword>
<dbReference type="InterPro" id="IPR027705">
    <property type="entry name" value="Flotillin_fam"/>
</dbReference>
<proteinExistence type="inferred from homology"/>
<dbReference type="PANTHER" id="PTHR13806:SF31">
    <property type="entry name" value="FLOTILLIN-LIKE PROTEIN 1-RELATED"/>
    <property type="match status" value="1"/>
</dbReference>
<dbReference type="HOGENOM" id="CLU_026777_0_0_10"/>
<evidence type="ECO:0000313" key="9">
    <source>
        <dbReference type="EMBL" id="AFC26019.1"/>
    </source>
</evidence>
<protein>
    <submittedName>
        <fullName evidence="9">Band 7 protein</fullName>
    </submittedName>
</protein>
<keyword evidence="7" id="KW-1133">Transmembrane helix</keyword>
<feature type="coiled-coil region" evidence="6">
    <location>
        <begin position="227"/>
        <end position="291"/>
    </location>
</feature>
<evidence type="ECO:0000256" key="3">
    <source>
        <dbReference type="ARBA" id="ARBA00007161"/>
    </source>
</evidence>
<evidence type="ECO:0000256" key="5">
    <source>
        <dbReference type="ARBA" id="ARBA00023136"/>
    </source>
</evidence>
<dbReference type="EMBL" id="CP002831">
    <property type="protein sequence ID" value="AFC26019.1"/>
    <property type="molecule type" value="Genomic_DNA"/>
</dbReference>
<keyword evidence="6" id="KW-0175">Coiled coil</keyword>
<comment type="similarity">
    <text evidence="3">Belongs to the band 7/mec-2 family. Flotillin subfamily.</text>
</comment>
<gene>
    <name evidence="9" type="ordered locus">SGRA_3292</name>
</gene>
<name>H6L012_SAPGL</name>
<dbReference type="SUPFAM" id="SSF117892">
    <property type="entry name" value="Band 7/SPFH domain"/>
    <property type="match status" value="1"/>
</dbReference>
<organism evidence="9 10">
    <name type="scientific">Saprospira grandis (strain Lewin)</name>
    <dbReference type="NCBI Taxonomy" id="984262"/>
    <lineage>
        <taxon>Bacteria</taxon>
        <taxon>Pseudomonadati</taxon>
        <taxon>Bacteroidota</taxon>
        <taxon>Saprospiria</taxon>
        <taxon>Saprospirales</taxon>
        <taxon>Saprospiraceae</taxon>
        <taxon>Saprospira</taxon>
    </lineage>
</organism>
<dbReference type="AlphaFoldDB" id="H6L012"/>
<dbReference type="OrthoDB" id="9815577at2"/>
<sequence>MFPQIMLIVGGVILLVLIGFVILVARCHRKVPQGRALIRTGFGGTKVVYDSGMFVVPVLHKVEEMDISIKTIEVGRTGSEGLICQDNLRADIKVVFFVRVNKDKQSILEVAQAIGCARASKQETLNSLFDAKFSEALKTVGKQFDLIDLYTERNKFKNKILETIGTDLNGYVLDDCAIDYLEQTPITALKQDNILDSEGIKKIEELTSIQIEKTNFIRREREKTIKQQDVEAREAILQLELQQAEKEERQKRALTILQSEQNNEAEQLVIAKNLETELKRKEAHRQEGIAEENKEREIIVARKNKERTEAVENERIEIDRLLEVEKKERSVGEARIEKEKVLEAKKRDIQAIIKERKAEEKKTIEEDQKIQDAIQLAEAERERQVAMINVQKTTETQKVEETRRAEAEKAVAEIKAQQIIIEADAKKAAQQKEAEARKIAAEAKAAEEATVGLAEAEVMQARAEASELEGSVEARLIEQKALAEAKAIEAKAEASRKQGLAEAEVNREKGTVEAQLISQKGTSEASVIELRLAAEAKGLAAKAEAMKALDGVGREHEEYKLRLEQERQIALAEIEARRAIAEAQSRLLGQSLSNARIDIVGGETQFFDSLLNSINKGKSVDRLIDSSQHLQDAKAALLGNGVEQGLFSRLREFAQEYNIGSDTLRNLTISALLSQLYGKVSGNQKDLIRSMMDQVSSLGINNQSAADLLG</sequence>
<evidence type="ECO:0000259" key="8">
    <source>
        <dbReference type="Pfam" id="PF01145"/>
    </source>
</evidence>
<dbReference type="eggNOG" id="COG2268">
    <property type="taxonomic scope" value="Bacteria"/>
</dbReference>
<feature type="domain" description="Band 7" evidence="8">
    <location>
        <begin position="30"/>
        <end position="171"/>
    </location>
</feature>
<dbReference type="InterPro" id="IPR036013">
    <property type="entry name" value="Band_7/SPFH_dom_sf"/>
</dbReference>
<keyword evidence="10" id="KW-1185">Reference proteome</keyword>
<keyword evidence="7" id="KW-0812">Transmembrane</keyword>
<dbReference type="Pfam" id="PF01145">
    <property type="entry name" value="Band_7"/>
    <property type="match status" value="1"/>
</dbReference>
<evidence type="ECO:0000313" key="10">
    <source>
        <dbReference type="Proteomes" id="UP000007519"/>
    </source>
</evidence>
<evidence type="ECO:0000256" key="2">
    <source>
        <dbReference type="ARBA" id="ARBA00004236"/>
    </source>
</evidence>
<dbReference type="GO" id="GO:0005886">
    <property type="term" value="C:plasma membrane"/>
    <property type="evidence" value="ECO:0007669"/>
    <property type="project" value="UniProtKB-SubCell"/>
</dbReference>
<dbReference type="Proteomes" id="UP000007519">
    <property type="component" value="Chromosome"/>
</dbReference>
<dbReference type="InterPro" id="IPR001107">
    <property type="entry name" value="Band_7"/>
</dbReference>
<dbReference type="PANTHER" id="PTHR13806">
    <property type="entry name" value="FLOTILLIN-RELATED"/>
    <property type="match status" value="1"/>
</dbReference>
<accession>H6L012</accession>
<feature type="transmembrane region" description="Helical" evidence="7">
    <location>
        <begin position="6"/>
        <end position="25"/>
    </location>
</feature>
<dbReference type="STRING" id="984262.SGRA_3292"/>
<dbReference type="Gene3D" id="3.30.479.30">
    <property type="entry name" value="Band 7 domain"/>
    <property type="match status" value="1"/>
</dbReference>